<dbReference type="PANTHER" id="PTHR10622">
    <property type="entry name" value="HET DOMAIN-CONTAINING PROTEIN"/>
    <property type="match status" value="1"/>
</dbReference>
<accession>A0AAE0XH39</accession>
<gene>
    <name evidence="1" type="ORF">B0T22DRAFT_34153</name>
</gene>
<evidence type="ECO:0000313" key="2">
    <source>
        <dbReference type="Proteomes" id="UP001270362"/>
    </source>
</evidence>
<protein>
    <submittedName>
        <fullName evidence="1">Uncharacterized protein</fullName>
    </submittedName>
</protein>
<reference evidence="1" key="2">
    <citation type="submission" date="2023-06" db="EMBL/GenBank/DDBJ databases">
        <authorList>
            <consortium name="Lawrence Berkeley National Laboratory"/>
            <person name="Haridas S."/>
            <person name="Hensen N."/>
            <person name="Bonometti L."/>
            <person name="Westerberg I."/>
            <person name="Brannstrom I.O."/>
            <person name="Guillou S."/>
            <person name="Cros-Aarteil S."/>
            <person name="Calhoun S."/>
            <person name="Kuo A."/>
            <person name="Mondo S."/>
            <person name="Pangilinan J."/>
            <person name="Riley R."/>
            <person name="Labutti K."/>
            <person name="Andreopoulos B."/>
            <person name="Lipzen A."/>
            <person name="Chen C."/>
            <person name="Yanf M."/>
            <person name="Daum C."/>
            <person name="Ng V."/>
            <person name="Clum A."/>
            <person name="Steindorff A."/>
            <person name="Ohm R."/>
            <person name="Martin F."/>
            <person name="Silar P."/>
            <person name="Natvig D."/>
            <person name="Lalanne C."/>
            <person name="Gautier V."/>
            <person name="Ament-Velasquez S.L."/>
            <person name="Kruys A."/>
            <person name="Hutchinson M.I."/>
            <person name="Powell A.J."/>
            <person name="Barry K."/>
            <person name="Miller A.N."/>
            <person name="Grigoriev I.V."/>
            <person name="Debuchy R."/>
            <person name="Gladieux P."/>
            <person name="Thoren M.H."/>
            <person name="Johannesson H."/>
        </authorList>
    </citation>
    <scope>NUCLEOTIDE SEQUENCE</scope>
    <source>
        <strain evidence="1">CBS 314.62</strain>
    </source>
</reference>
<sequence>MSWASSRVTTRPEDRAYSLLGLFDVNMPLLYGEGEEKAFARLQHEFLRFSEDETIFAWRADHVQSESKPYWGLLAPSPSCFRDSKSFERSPFKPRLDIRPTAMTNRGINIDLQLVPFPKDRLRSVFLGILQCNDGVHLLAIVLQRLSGLEMQYTRAASDVLVAINLGIAIIPARRLSAVFLSGKNSAESLPNADDDNFKIRLNDVDSVGQSILVRPSPGECPSVAGFEFYPRARLLGTKLVAELVGTMAIKVTNGSSSWDRIHSIGANMVFHSIDFDPSNTDTFGVSNLRCRTGVGVLAIEVSFTPRDPVASPRKAFTRSSYVVVGLEPPPPNPFGTPSTYVQPWFGFHPVLDTQPSNRAFDFPIEDSNLSQDVLLPGWLLMTAKFTMQRHHYQYGIFYELELSIRDFGDRSD</sequence>
<name>A0AAE0XH39_9PEZI</name>
<proteinExistence type="predicted"/>
<evidence type="ECO:0000313" key="1">
    <source>
        <dbReference type="EMBL" id="KAK3693126.1"/>
    </source>
</evidence>
<dbReference type="AlphaFoldDB" id="A0AAE0XH39"/>
<organism evidence="1 2">
    <name type="scientific">Podospora appendiculata</name>
    <dbReference type="NCBI Taxonomy" id="314037"/>
    <lineage>
        <taxon>Eukaryota</taxon>
        <taxon>Fungi</taxon>
        <taxon>Dikarya</taxon>
        <taxon>Ascomycota</taxon>
        <taxon>Pezizomycotina</taxon>
        <taxon>Sordariomycetes</taxon>
        <taxon>Sordariomycetidae</taxon>
        <taxon>Sordariales</taxon>
        <taxon>Podosporaceae</taxon>
        <taxon>Podospora</taxon>
    </lineage>
</organism>
<dbReference type="PANTHER" id="PTHR10622:SF10">
    <property type="entry name" value="HET DOMAIN-CONTAINING PROTEIN"/>
    <property type="match status" value="1"/>
</dbReference>
<keyword evidence="2" id="KW-1185">Reference proteome</keyword>
<comment type="caution">
    <text evidence="1">The sequence shown here is derived from an EMBL/GenBank/DDBJ whole genome shotgun (WGS) entry which is preliminary data.</text>
</comment>
<dbReference type="Proteomes" id="UP001270362">
    <property type="component" value="Unassembled WGS sequence"/>
</dbReference>
<reference evidence="1" key="1">
    <citation type="journal article" date="2023" name="Mol. Phylogenet. Evol.">
        <title>Genome-scale phylogeny and comparative genomics of the fungal order Sordariales.</title>
        <authorList>
            <person name="Hensen N."/>
            <person name="Bonometti L."/>
            <person name="Westerberg I."/>
            <person name="Brannstrom I.O."/>
            <person name="Guillou S."/>
            <person name="Cros-Aarteil S."/>
            <person name="Calhoun S."/>
            <person name="Haridas S."/>
            <person name="Kuo A."/>
            <person name="Mondo S."/>
            <person name="Pangilinan J."/>
            <person name="Riley R."/>
            <person name="LaButti K."/>
            <person name="Andreopoulos B."/>
            <person name="Lipzen A."/>
            <person name="Chen C."/>
            <person name="Yan M."/>
            <person name="Daum C."/>
            <person name="Ng V."/>
            <person name="Clum A."/>
            <person name="Steindorff A."/>
            <person name="Ohm R.A."/>
            <person name="Martin F."/>
            <person name="Silar P."/>
            <person name="Natvig D.O."/>
            <person name="Lalanne C."/>
            <person name="Gautier V."/>
            <person name="Ament-Velasquez S.L."/>
            <person name="Kruys A."/>
            <person name="Hutchinson M.I."/>
            <person name="Powell A.J."/>
            <person name="Barry K."/>
            <person name="Miller A.N."/>
            <person name="Grigoriev I.V."/>
            <person name="Debuchy R."/>
            <person name="Gladieux P."/>
            <person name="Hiltunen Thoren M."/>
            <person name="Johannesson H."/>
        </authorList>
    </citation>
    <scope>NUCLEOTIDE SEQUENCE</scope>
    <source>
        <strain evidence="1">CBS 314.62</strain>
    </source>
</reference>
<dbReference type="EMBL" id="JAULSO010000001">
    <property type="protein sequence ID" value="KAK3693126.1"/>
    <property type="molecule type" value="Genomic_DNA"/>
</dbReference>